<name>A0A5N5CYZ7_9PEZI</name>
<reference evidence="10 11" key="1">
    <citation type="journal article" date="2019" name="Sci. Rep.">
        <title>A multi-omics analysis of the grapevine pathogen Lasiodiplodia theobromae reveals that temperature affects the expression of virulence- and pathogenicity-related genes.</title>
        <authorList>
            <person name="Felix C."/>
            <person name="Meneses R."/>
            <person name="Goncalves M.F.M."/>
            <person name="Tilleman L."/>
            <person name="Duarte A.S."/>
            <person name="Jorrin-Novo J.V."/>
            <person name="Van de Peer Y."/>
            <person name="Deforce D."/>
            <person name="Van Nieuwerburgh F."/>
            <person name="Esteves A.C."/>
            <person name="Alves A."/>
        </authorList>
    </citation>
    <scope>NUCLEOTIDE SEQUENCE [LARGE SCALE GENOMIC DNA]</scope>
    <source>
        <strain evidence="10 11">LA-SOL3</strain>
    </source>
</reference>
<dbReference type="OrthoDB" id="3941538at2759"/>
<evidence type="ECO:0000256" key="4">
    <source>
        <dbReference type="ARBA" id="ARBA00022833"/>
    </source>
</evidence>
<dbReference type="GO" id="GO:0016491">
    <property type="term" value="F:oxidoreductase activity"/>
    <property type="evidence" value="ECO:0007669"/>
    <property type="project" value="UniProtKB-KW"/>
</dbReference>
<dbReference type="EMBL" id="VCHE01000130">
    <property type="protein sequence ID" value="KAB2570595.1"/>
    <property type="molecule type" value="Genomic_DNA"/>
</dbReference>
<dbReference type="Pfam" id="PF08240">
    <property type="entry name" value="ADH_N"/>
    <property type="match status" value="1"/>
</dbReference>
<evidence type="ECO:0000259" key="9">
    <source>
        <dbReference type="Pfam" id="PF08240"/>
    </source>
</evidence>
<evidence type="ECO:0000256" key="1">
    <source>
        <dbReference type="ARBA" id="ARBA00001947"/>
    </source>
</evidence>
<dbReference type="Pfam" id="PF00107">
    <property type="entry name" value="ADH_zinc_N"/>
    <property type="match status" value="1"/>
</dbReference>
<evidence type="ECO:0000256" key="5">
    <source>
        <dbReference type="ARBA" id="ARBA00023002"/>
    </source>
</evidence>
<proteinExistence type="inferred from homology"/>
<keyword evidence="11" id="KW-1185">Reference proteome</keyword>
<dbReference type="InterPro" id="IPR002328">
    <property type="entry name" value="ADH_Zn_CS"/>
</dbReference>
<dbReference type="GO" id="GO:0008270">
    <property type="term" value="F:zinc ion binding"/>
    <property type="evidence" value="ECO:0007669"/>
    <property type="project" value="InterPro"/>
</dbReference>
<evidence type="ECO:0000256" key="7">
    <source>
        <dbReference type="RuleBase" id="RU361277"/>
    </source>
</evidence>
<feature type="domain" description="Alcohol dehydrogenase-like N-terminal" evidence="9">
    <location>
        <begin position="33"/>
        <end position="140"/>
    </location>
</feature>
<evidence type="ECO:0000256" key="2">
    <source>
        <dbReference type="ARBA" id="ARBA00008072"/>
    </source>
</evidence>
<dbReference type="InterPro" id="IPR036291">
    <property type="entry name" value="NAD(P)-bd_dom_sf"/>
</dbReference>
<dbReference type="Proteomes" id="UP000325902">
    <property type="component" value="Unassembled WGS sequence"/>
</dbReference>
<sequence>MASGATMMRGVIYEAPYQVTVTDLPIPTLEARTDAIVRMTHAAICGSDLHTYHGLQGVTAPWGLGHEGIGYIAELGDAVSSLSVGDYVVIPDNLSNGHLNMEEPAPSEMVGFGGVGGGLGGLQAEYARVPHADQNLIPVPLTRNSTNATLEQSYVTTSDIFATAWTGLDFAGFQPGDTIAIFGAGPVGLLAAYSAILRGASHVYSIDHVPARLERAASIGAIPINFNESDPVAQILEYEPAGVRRALDCVGYSAINAAGENEPDIVIRQMIAVTGSRGGIGQVGVFMVQNETEAAPFAGTISPQISFPVSDFWTKALSFQSGAVRPLEVAPELVELISSGRADPSFITTAVIGIEQVPEYYQRFDQHEEIKVYIQFP</sequence>
<dbReference type="SUPFAM" id="SSF51735">
    <property type="entry name" value="NAD(P)-binding Rossmann-fold domains"/>
    <property type="match status" value="1"/>
</dbReference>
<evidence type="ECO:0000313" key="10">
    <source>
        <dbReference type="EMBL" id="KAB2570595.1"/>
    </source>
</evidence>
<dbReference type="PANTHER" id="PTHR42813:SF3">
    <property type="entry name" value="GLUTATHIONE-INDEPENDENT FORMALDEHYDE DEHYDROGENASE"/>
    <property type="match status" value="1"/>
</dbReference>
<dbReference type="Gene3D" id="3.90.180.10">
    <property type="entry name" value="Medium-chain alcohol dehydrogenases, catalytic domain"/>
    <property type="match status" value="1"/>
</dbReference>
<organism evidence="10 11">
    <name type="scientific">Lasiodiplodia theobromae</name>
    <dbReference type="NCBI Taxonomy" id="45133"/>
    <lineage>
        <taxon>Eukaryota</taxon>
        <taxon>Fungi</taxon>
        <taxon>Dikarya</taxon>
        <taxon>Ascomycota</taxon>
        <taxon>Pezizomycotina</taxon>
        <taxon>Dothideomycetes</taxon>
        <taxon>Dothideomycetes incertae sedis</taxon>
        <taxon>Botryosphaeriales</taxon>
        <taxon>Botryosphaeriaceae</taxon>
        <taxon>Lasiodiplodia</taxon>
    </lineage>
</organism>
<dbReference type="Gene3D" id="3.40.50.720">
    <property type="entry name" value="NAD(P)-binding Rossmann-like Domain"/>
    <property type="match status" value="1"/>
</dbReference>
<evidence type="ECO:0000256" key="6">
    <source>
        <dbReference type="ARBA" id="ARBA00023027"/>
    </source>
</evidence>
<dbReference type="SUPFAM" id="SSF50129">
    <property type="entry name" value="GroES-like"/>
    <property type="match status" value="1"/>
</dbReference>
<evidence type="ECO:0000313" key="11">
    <source>
        <dbReference type="Proteomes" id="UP000325902"/>
    </source>
</evidence>
<keyword evidence="6" id="KW-0520">NAD</keyword>
<keyword evidence="3 7" id="KW-0479">Metal-binding</keyword>
<evidence type="ECO:0000256" key="3">
    <source>
        <dbReference type="ARBA" id="ARBA00022723"/>
    </source>
</evidence>
<comment type="cofactor">
    <cofactor evidence="1 7">
        <name>Zn(2+)</name>
        <dbReference type="ChEBI" id="CHEBI:29105"/>
    </cofactor>
</comment>
<dbReference type="InterPro" id="IPR011032">
    <property type="entry name" value="GroES-like_sf"/>
</dbReference>
<comment type="caution">
    <text evidence="10">The sequence shown here is derived from an EMBL/GenBank/DDBJ whole genome shotgun (WGS) entry which is preliminary data.</text>
</comment>
<dbReference type="InterPro" id="IPR013149">
    <property type="entry name" value="ADH-like_C"/>
</dbReference>
<dbReference type="AlphaFoldDB" id="A0A5N5CYZ7"/>
<keyword evidence="4 7" id="KW-0862">Zinc</keyword>
<gene>
    <name evidence="10" type="ORF">DBV05_g10751</name>
</gene>
<protein>
    <submittedName>
        <fullName evidence="10">Putative zinc-binding alcohol dehydrogenase</fullName>
    </submittedName>
</protein>
<evidence type="ECO:0000259" key="8">
    <source>
        <dbReference type="Pfam" id="PF00107"/>
    </source>
</evidence>
<feature type="domain" description="Alcohol dehydrogenase-like C-terminal" evidence="8">
    <location>
        <begin position="186"/>
        <end position="257"/>
    </location>
</feature>
<accession>A0A5N5CYZ7</accession>
<dbReference type="InterPro" id="IPR013154">
    <property type="entry name" value="ADH-like_N"/>
</dbReference>
<dbReference type="PROSITE" id="PS00059">
    <property type="entry name" value="ADH_ZINC"/>
    <property type="match status" value="1"/>
</dbReference>
<dbReference type="PANTHER" id="PTHR42813">
    <property type="entry name" value="ZINC-TYPE ALCOHOL DEHYDROGENASE-LIKE"/>
    <property type="match status" value="1"/>
</dbReference>
<comment type="similarity">
    <text evidence="2 7">Belongs to the zinc-containing alcohol dehydrogenase family.</text>
</comment>
<dbReference type="CDD" id="cd08282">
    <property type="entry name" value="PFDH_like"/>
    <property type="match status" value="1"/>
</dbReference>
<keyword evidence="5" id="KW-0560">Oxidoreductase</keyword>